<proteinExistence type="inferred from homology"/>
<evidence type="ECO:0000256" key="10">
    <source>
        <dbReference type="ARBA" id="ARBA00023205"/>
    </source>
</evidence>
<evidence type="ECO:0000256" key="13">
    <source>
        <dbReference type="ARBA" id="ARBA00032642"/>
    </source>
</evidence>
<dbReference type="PRINTS" id="PR01030">
    <property type="entry name" value="PENKBPRCRSR"/>
</dbReference>
<dbReference type="PANTHER" id="PTHR11438">
    <property type="entry name" value="PROENKEPHALIN"/>
    <property type="match status" value="1"/>
</dbReference>
<evidence type="ECO:0000256" key="15">
    <source>
        <dbReference type="ARBA" id="ARBA00035624"/>
    </source>
</evidence>
<evidence type="ECO:0000256" key="1">
    <source>
        <dbReference type="ARBA" id="ARBA00004613"/>
    </source>
</evidence>
<evidence type="ECO:0000256" key="4">
    <source>
        <dbReference type="ARBA" id="ARBA00022525"/>
    </source>
</evidence>
<comment type="function">
    <text evidence="11">Leu-enkephalins compete with and mimic the effects of opiate drugs. They play a role in a number of physiologic functions, including pain perception and responses to stress.</text>
</comment>
<dbReference type="InterPro" id="IPR006024">
    <property type="entry name" value="Opioid_neupept"/>
</dbReference>
<evidence type="ECO:0000313" key="18">
    <source>
        <dbReference type="Proteomes" id="UP001591681"/>
    </source>
</evidence>
<evidence type="ECO:0000256" key="5">
    <source>
        <dbReference type="ARBA" id="ARBA00022685"/>
    </source>
</evidence>
<comment type="similarity">
    <text evidence="2">Belongs to the opioid neuropeptide precursor family.</text>
</comment>
<accession>A0ABD1KVQ8</accession>
<evidence type="ECO:0000256" key="6">
    <source>
        <dbReference type="ARBA" id="ARBA00022729"/>
    </source>
</evidence>
<keyword evidence="9" id="KW-1015">Disulfide bond</keyword>
<comment type="subcellular location">
    <subcellularLocation>
        <location evidence="1">Secreted</location>
    </subcellularLocation>
</comment>
<dbReference type="GO" id="GO:0045202">
    <property type="term" value="C:synapse"/>
    <property type="evidence" value="ECO:0007669"/>
    <property type="project" value="GOC"/>
</dbReference>
<keyword evidence="18" id="KW-1185">Reference proteome</keyword>
<dbReference type="AlphaFoldDB" id="A0ABD1KVQ8"/>
<evidence type="ECO:0000256" key="3">
    <source>
        <dbReference type="ARBA" id="ARBA00020232"/>
    </source>
</evidence>
<keyword evidence="6" id="KW-0732">Signal</keyword>
<gene>
    <name evidence="17" type="ORF">ACEWY4_000124</name>
</gene>
<keyword evidence="10" id="KW-0257">Endorphin</keyword>
<keyword evidence="8" id="KW-0555">Opioid peptide</keyword>
<name>A0ABD1KVQ8_9TELE</name>
<feature type="region of interest" description="Disordered" evidence="16">
    <location>
        <begin position="172"/>
        <end position="192"/>
    </location>
</feature>
<organism evidence="17 18">
    <name type="scientific">Coilia grayii</name>
    <name type="common">Gray's grenadier anchovy</name>
    <dbReference type="NCBI Taxonomy" id="363190"/>
    <lineage>
        <taxon>Eukaryota</taxon>
        <taxon>Metazoa</taxon>
        <taxon>Chordata</taxon>
        <taxon>Craniata</taxon>
        <taxon>Vertebrata</taxon>
        <taxon>Euteleostomi</taxon>
        <taxon>Actinopterygii</taxon>
        <taxon>Neopterygii</taxon>
        <taxon>Teleostei</taxon>
        <taxon>Clupei</taxon>
        <taxon>Clupeiformes</taxon>
        <taxon>Clupeoidei</taxon>
        <taxon>Engraulidae</taxon>
        <taxon>Coilinae</taxon>
        <taxon>Coilia</taxon>
    </lineage>
</organism>
<evidence type="ECO:0000256" key="12">
    <source>
        <dbReference type="ARBA" id="ARBA00032080"/>
    </source>
</evidence>
<dbReference type="GO" id="GO:0007268">
    <property type="term" value="P:chemical synaptic transmission"/>
    <property type="evidence" value="ECO:0007669"/>
    <property type="project" value="UniProtKB-KW"/>
</dbReference>
<dbReference type="InterPro" id="IPR000750">
    <property type="entry name" value="Proenkphlin_B"/>
</dbReference>
<keyword evidence="5" id="KW-0165">Cleavage on pair of basic residues</keyword>
<evidence type="ECO:0000313" key="17">
    <source>
        <dbReference type="EMBL" id="KAL2103256.1"/>
    </source>
</evidence>
<evidence type="ECO:0000256" key="9">
    <source>
        <dbReference type="ARBA" id="ARBA00023157"/>
    </source>
</evidence>
<comment type="caution">
    <text evidence="17">The sequence shown here is derived from an EMBL/GenBank/DDBJ whole genome shotgun (WGS) entry which is preliminary data.</text>
</comment>
<dbReference type="PANTHER" id="PTHR11438:SF4">
    <property type="entry name" value="PROENKEPHALIN-B"/>
    <property type="match status" value="1"/>
</dbReference>
<comment type="function">
    <text evidence="14">Dynorphin peptides differentially regulate the kappa opioid receptor. Dynorphin A(1-13) has a typical opioid activity, it is 700 times more potent than Leu-enkephalin.</text>
</comment>
<dbReference type="GO" id="GO:0005576">
    <property type="term" value="C:extracellular region"/>
    <property type="evidence" value="ECO:0007669"/>
    <property type="project" value="UniProtKB-SubCell"/>
</dbReference>
<dbReference type="EMBL" id="JBHFQA010000001">
    <property type="protein sequence ID" value="KAL2103256.1"/>
    <property type="molecule type" value="Genomic_DNA"/>
</dbReference>
<sequence>MRASAGTVGHLRAVFRSAVTHTGLACVGPSFFGGVTVMGLSSGPRVHEPNQEKLFNDARECRARPAAVSEQLHAKLSDWVSTQEQTHQERLNFPFIEDSKMEWYVCVLVLILSTPTLAVADCTSRCLKCAQEVPRMDTSVDSLTCTLECEGALSSSWEINKCDRILNPQSVDLTPGGDAHSSPNPEDSEDSLPSLVKRYGGFIKRIDKNKLFKSPWYENAVLKGLLSKKFEQPLGKFGERATPEFSEDTEGEDVASENETGIYEEAALNPVKRYGGFLRKFPKRSESSEENTGQELQKRYGGFMRRIRPKLRWDNQKRYGGFLRRHFKMSVRSEDPAFDDVSL</sequence>
<keyword evidence="4" id="KW-0964">Secreted</keyword>
<dbReference type="PRINTS" id="PR01028">
    <property type="entry name" value="OPIOIDPRCRSR"/>
</dbReference>
<dbReference type="Pfam" id="PF01160">
    <property type="entry name" value="Opiods_neuropep"/>
    <property type="match status" value="1"/>
</dbReference>
<evidence type="ECO:0000256" key="14">
    <source>
        <dbReference type="ARBA" id="ARBA00035607"/>
    </source>
</evidence>
<dbReference type="GO" id="GO:0007218">
    <property type="term" value="P:neuropeptide signaling pathway"/>
    <property type="evidence" value="ECO:0007669"/>
    <property type="project" value="UniProtKB-KW"/>
</dbReference>
<dbReference type="GO" id="GO:0001515">
    <property type="term" value="F:opioid peptide activity"/>
    <property type="evidence" value="ECO:0007669"/>
    <property type="project" value="UniProtKB-KW"/>
</dbReference>
<comment type="function">
    <text evidence="15">Leumorphin has a typical opioid activity and may have anti-apoptotic effect.</text>
</comment>
<keyword evidence="7" id="KW-0529">Neurotransmitter</keyword>
<evidence type="ECO:0000256" key="2">
    <source>
        <dbReference type="ARBA" id="ARBA00008543"/>
    </source>
</evidence>
<protein>
    <recommendedName>
        <fullName evidence="3">Proenkephalin-B</fullName>
    </recommendedName>
    <alternativeName>
        <fullName evidence="13">Beta-neoendorphin-dynorphin</fullName>
    </alternativeName>
    <alternativeName>
        <fullName evidence="12">Preprodynorphin</fullName>
    </alternativeName>
</protein>
<evidence type="ECO:0000256" key="7">
    <source>
        <dbReference type="ARBA" id="ARBA00022894"/>
    </source>
</evidence>
<evidence type="ECO:0000256" key="11">
    <source>
        <dbReference type="ARBA" id="ARBA00024913"/>
    </source>
</evidence>
<evidence type="ECO:0000256" key="16">
    <source>
        <dbReference type="SAM" id="MobiDB-lite"/>
    </source>
</evidence>
<dbReference type="Proteomes" id="UP001591681">
    <property type="component" value="Unassembled WGS sequence"/>
</dbReference>
<evidence type="ECO:0000256" key="8">
    <source>
        <dbReference type="ARBA" id="ARBA00022901"/>
    </source>
</evidence>
<reference evidence="17 18" key="1">
    <citation type="submission" date="2024-09" db="EMBL/GenBank/DDBJ databases">
        <title>A chromosome-level genome assembly of Gray's grenadier anchovy, Coilia grayii.</title>
        <authorList>
            <person name="Fu Z."/>
        </authorList>
    </citation>
    <scope>NUCLEOTIDE SEQUENCE [LARGE SCALE GENOMIC DNA]</scope>
    <source>
        <strain evidence="17">G4</strain>
        <tissue evidence="17">Muscle</tissue>
    </source>
</reference>